<dbReference type="InterPro" id="IPR050535">
    <property type="entry name" value="DNA_Repair-Maintenance_Comp"/>
</dbReference>
<evidence type="ECO:0000256" key="7">
    <source>
        <dbReference type="RuleBase" id="RU363069"/>
    </source>
</evidence>
<keyword evidence="11" id="KW-1185">Reference proteome</keyword>
<evidence type="ECO:0000313" key="10">
    <source>
        <dbReference type="EMBL" id="GEB84810.1"/>
    </source>
</evidence>
<keyword evidence="7" id="KW-0255">Endonuclease</keyword>
<sequence length="420" mass="45960">MVTDHAASTSIKPVRLLHTSDWHLGHELFGHTREVEHEAFLAWLSDTLEQTQADALLVTGDIYDVANPSVPAQQRLYRFIAQLRQRLPRLQIVIIGGNHDSALRIDLPGALVDADVHLIGGLPRHERVPDMERICIALKNADGIQAAWLAAVPFCRSSDLEADGLAGLYARVTAALAEKAGGLPMVLSGHLHVAGGKVSELSERRLVIGGEEAAATDLFDSRAAYVALGHLHRPQTLKATMPIRYAGSPFPLSAAERAYKHAVTLAVLELSGTQLDILPIPRPVAFLRIPEQGALSPDDAVRAVQALDLPDLPRARQPFLEIAVQVDGPEPQLQARLLAARENKPVRLTRIRRVTPQSEHSAALIDPARELSDLREEDIFIAIHQHKHHSPPRDALTRAFAELVAEALRENDNTGTDEKN</sequence>
<dbReference type="GO" id="GO:0004519">
    <property type="term" value="F:endonuclease activity"/>
    <property type="evidence" value="ECO:0007669"/>
    <property type="project" value="UniProtKB-KW"/>
</dbReference>
<dbReference type="NCBIfam" id="TIGR00619">
    <property type="entry name" value="sbcd"/>
    <property type="match status" value="1"/>
</dbReference>
<evidence type="ECO:0000313" key="11">
    <source>
        <dbReference type="Proteomes" id="UP000317730"/>
    </source>
</evidence>
<dbReference type="InterPro" id="IPR004593">
    <property type="entry name" value="SbcD"/>
</dbReference>
<dbReference type="InterPro" id="IPR029052">
    <property type="entry name" value="Metallo-depent_PP-like"/>
</dbReference>
<keyword evidence="7" id="KW-0233">DNA recombination</keyword>
<evidence type="ECO:0000259" key="8">
    <source>
        <dbReference type="Pfam" id="PF00149"/>
    </source>
</evidence>
<proteinExistence type="inferred from homology"/>
<accession>A0A4Y3TV07</accession>
<evidence type="ECO:0000256" key="2">
    <source>
        <dbReference type="ARBA" id="ARBA00011322"/>
    </source>
</evidence>
<evidence type="ECO:0000256" key="5">
    <source>
        <dbReference type="ARBA" id="ARBA00022801"/>
    </source>
</evidence>
<dbReference type="CDD" id="cd00840">
    <property type="entry name" value="MPP_Mre11_N"/>
    <property type="match status" value="1"/>
</dbReference>
<evidence type="ECO:0000256" key="1">
    <source>
        <dbReference type="ARBA" id="ARBA00010555"/>
    </source>
</evidence>
<evidence type="ECO:0000256" key="4">
    <source>
        <dbReference type="ARBA" id="ARBA00022722"/>
    </source>
</evidence>
<dbReference type="GO" id="GO:0006260">
    <property type="term" value="P:DNA replication"/>
    <property type="evidence" value="ECO:0007669"/>
    <property type="project" value="UniProtKB-KW"/>
</dbReference>
<dbReference type="SUPFAM" id="SSF56300">
    <property type="entry name" value="Metallo-dependent phosphatases"/>
    <property type="match status" value="1"/>
</dbReference>
<dbReference type="Pfam" id="PF00149">
    <property type="entry name" value="Metallophos"/>
    <property type="match status" value="1"/>
</dbReference>
<dbReference type="EMBL" id="BJMV01000002">
    <property type="protein sequence ID" value="GEB84810.1"/>
    <property type="molecule type" value="Genomic_DNA"/>
</dbReference>
<dbReference type="GO" id="GO:0008408">
    <property type="term" value="F:3'-5' exonuclease activity"/>
    <property type="evidence" value="ECO:0007669"/>
    <property type="project" value="InterPro"/>
</dbReference>
<dbReference type="Proteomes" id="UP000317730">
    <property type="component" value="Unassembled WGS sequence"/>
</dbReference>
<dbReference type="PANTHER" id="PTHR30337:SF0">
    <property type="entry name" value="NUCLEASE SBCCD SUBUNIT D"/>
    <property type="match status" value="1"/>
</dbReference>
<keyword evidence="7" id="KW-0235">DNA replication</keyword>
<dbReference type="InterPro" id="IPR026843">
    <property type="entry name" value="SbcD_C"/>
</dbReference>
<name>A0A4Y3TV07_9PROT</name>
<keyword evidence="5 7" id="KW-0378">Hydrolase</keyword>
<feature type="domain" description="Nuclease SbcCD subunit D C-terminal" evidence="9">
    <location>
        <begin position="296"/>
        <end position="383"/>
    </location>
</feature>
<comment type="function">
    <text evidence="7">SbcCD cleaves DNA hairpin structures. These structures can inhibit DNA replication and are intermediates in certain DNA recombination reactions. The complex acts as a 3'-&gt;5' double strand exonuclease that can open hairpins. It also has a 5' single-strand endonuclease activity.</text>
</comment>
<evidence type="ECO:0000259" key="9">
    <source>
        <dbReference type="Pfam" id="PF12320"/>
    </source>
</evidence>
<keyword evidence="4 7" id="KW-0540">Nuclease</keyword>
<dbReference type="InterPro" id="IPR004843">
    <property type="entry name" value="Calcineurin-like_PHP"/>
</dbReference>
<dbReference type="GO" id="GO:0006310">
    <property type="term" value="P:DNA recombination"/>
    <property type="evidence" value="ECO:0007669"/>
    <property type="project" value="UniProtKB-KW"/>
</dbReference>
<gene>
    <name evidence="7 10" type="primary">sbcD</name>
    <name evidence="10" type="ORF">APE01nite_06070</name>
</gene>
<dbReference type="Pfam" id="PF12320">
    <property type="entry name" value="SbcD_C"/>
    <property type="match status" value="1"/>
</dbReference>
<feature type="domain" description="Calcineurin-like phosphoesterase" evidence="8">
    <location>
        <begin position="15"/>
        <end position="234"/>
    </location>
</feature>
<comment type="subunit">
    <text evidence="2 7">Heterodimer of SbcC and SbcD.</text>
</comment>
<dbReference type="AlphaFoldDB" id="A0A4Y3TV07"/>
<reference evidence="10 11" key="1">
    <citation type="submission" date="2019-06" db="EMBL/GenBank/DDBJ databases">
        <title>Whole genome shotgun sequence of Acetobacter peroxydans NBRC 13755.</title>
        <authorList>
            <person name="Hosoyama A."/>
            <person name="Uohara A."/>
            <person name="Ohji S."/>
            <person name="Ichikawa N."/>
        </authorList>
    </citation>
    <scope>NUCLEOTIDE SEQUENCE [LARGE SCALE GENOMIC DNA]</scope>
    <source>
        <strain evidence="10 11">NBRC 13755</strain>
    </source>
</reference>
<evidence type="ECO:0000256" key="6">
    <source>
        <dbReference type="ARBA" id="ARBA00022839"/>
    </source>
</evidence>
<dbReference type="PANTHER" id="PTHR30337">
    <property type="entry name" value="COMPONENT OF ATP-DEPENDENT DSDNA EXONUCLEASE"/>
    <property type="match status" value="1"/>
</dbReference>
<comment type="caution">
    <text evidence="10">The sequence shown here is derived from an EMBL/GenBank/DDBJ whole genome shotgun (WGS) entry which is preliminary data.</text>
</comment>
<dbReference type="RefSeq" id="WP_170212512.1">
    <property type="nucleotide sequence ID" value="NZ_BAPL01000030.1"/>
</dbReference>
<dbReference type="Gene3D" id="3.60.21.10">
    <property type="match status" value="1"/>
</dbReference>
<dbReference type="InterPro" id="IPR041796">
    <property type="entry name" value="Mre11_N"/>
</dbReference>
<comment type="similarity">
    <text evidence="1 7">Belongs to the SbcD family.</text>
</comment>
<organism evidence="10 11">
    <name type="scientific">Acetobacter peroxydans</name>
    <dbReference type="NCBI Taxonomy" id="104098"/>
    <lineage>
        <taxon>Bacteria</taxon>
        <taxon>Pseudomonadati</taxon>
        <taxon>Pseudomonadota</taxon>
        <taxon>Alphaproteobacteria</taxon>
        <taxon>Acetobacterales</taxon>
        <taxon>Acetobacteraceae</taxon>
        <taxon>Acetobacter</taxon>
    </lineage>
</organism>
<protein>
    <recommendedName>
        <fullName evidence="3 7">Nuclease SbcCD subunit D</fullName>
    </recommendedName>
</protein>
<keyword evidence="6 7" id="KW-0269">Exonuclease</keyword>
<evidence type="ECO:0000256" key="3">
    <source>
        <dbReference type="ARBA" id="ARBA00013365"/>
    </source>
</evidence>